<evidence type="ECO:0000313" key="2">
    <source>
        <dbReference type="Proteomes" id="UP000214646"/>
    </source>
</evidence>
<evidence type="ECO:0000313" key="1">
    <source>
        <dbReference type="EMBL" id="OWK37789.1"/>
    </source>
</evidence>
<proteinExistence type="predicted"/>
<reference evidence="2" key="1">
    <citation type="submission" date="2017-06" db="EMBL/GenBank/DDBJ databases">
        <title>Genome analysis of Fimbriiglobus ruber SP5, the first member of the order Planctomycetales with confirmed chitinolytic capability.</title>
        <authorList>
            <person name="Ravin N.V."/>
            <person name="Rakitin A.L."/>
            <person name="Ivanova A.A."/>
            <person name="Beletsky A.V."/>
            <person name="Kulichevskaya I.S."/>
            <person name="Mardanov A.V."/>
            <person name="Dedysh S.N."/>
        </authorList>
    </citation>
    <scope>NUCLEOTIDE SEQUENCE [LARGE SCALE GENOMIC DNA]</scope>
    <source>
        <strain evidence="2">SP5</strain>
    </source>
</reference>
<gene>
    <name evidence="1" type="ORF">FRUB_06909</name>
</gene>
<keyword evidence="2" id="KW-1185">Reference proteome</keyword>
<dbReference type="AlphaFoldDB" id="A0A225DKT6"/>
<protein>
    <submittedName>
        <fullName evidence="1">Uncharacterized protein</fullName>
    </submittedName>
</protein>
<dbReference type="Proteomes" id="UP000214646">
    <property type="component" value="Unassembled WGS sequence"/>
</dbReference>
<comment type="caution">
    <text evidence="1">The sequence shown here is derived from an EMBL/GenBank/DDBJ whole genome shotgun (WGS) entry which is preliminary data.</text>
</comment>
<dbReference type="EMBL" id="NIDE01000014">
    <property type="protein sequence ID" value="OWK37789.1"/>
    <property type="molecule type" value="Genomic_DNA"/>
</dbReference>
<sequence>MRTNRHRLDWAFADQLKRGGAEVEFIDLRPAPATHVPKNQEREQTLRQVVTFF</sequence>
<name>A0A225DKT6_9BACT</name>
<organism evidence="1 2">
    <name type="scientific">Fimbriiglobus ruber</name>
    <dbReference type="NCBI Taxonomy" id="1908690"/>
    <lineage>
        <taxon>Bacteria</taxon>
        <taxon>Pseudomonadati</taxon>
        <taxon>Planctomycetota</taxon>
        <taxon>Planctomycetia</taxon>
        <taxon>Gemmatales</taxon>
        <taxon>Gemmataceae</taxon>
        <taxon>Fimbriiglobus</taxon>
    </lineage>
</organism>
<accession>A0A225DKT6</accession>
<dbReference type="RefSeq" id="WP_161967786.1">
    <property type="nucleotide sequence ID" value="NZ_NIDE01000014.1"/>
</dbReference>